<dbReference type="Proteomes" id="UP000007148">
    <property type="component" value="Unassembled WGS sequence"/>
</dbReference>
<keyword evidence="4" id="KW-1185">Reference proteome</keyword>
<keyword evidence="2" id="KW-0472">Membrane</keyword>
<comment type="caution">
    <text evidence="3">The sequence shown here is derived from an EMBL/GenBank/DDBJ whole genome shotgun (WGS) entry which is preliminary data.</text>
</comment>
<gene>
    <name evidence="3" type="ORF">PIIN_08025</name>
</gene>
<feature type="region of interest" description="Disordered" evidence="1">
    <location>
        <begin position="127"/>
        <end position="180"/>
    </location>
</feature>
<dbReference type="EMBL" id="CAFZ01000277">
    <property type="protein sequence ID" value="CCA74071.1"/>
    <property type="molecule type" value="Genomic_DNA"/>
</dbReference>
<sequence length="298" mass="34085">MTSSVESSGGRDNLSTVSTILGLILLSFLSFLFSLRRVLIARRMLIARRIRMIRARARQDDNLLFYRVTQEGVRQGRDSNEPRTIALGARADLWRKPILWEEQMDTYLDDKKQSMTLGDMQPISLQLTTPHTTSQFPAKPKTKPARTSRSFLFRSHTNDAPLPPPDDPPRISAESEKENKVEHRHPLLLTFIVSMPNPANPQFTRTHTNHPRTRETPSGIELGITCPLVSLPSITVKQEDLESWWDLPSSPLGASGSNLRFPTATTMYTALQERHEAERVLQLHPELFQYLRYSYARR</sequence>
<accession>G4TRX8</accession>
<dbReference type="AlphaFoldDB" id="G4TRX8"/>
<reference evidence="3 4" key="1">
    <citation type="journal article" date="2011" name="PLoS Pathog.">
        <title>Endophytic Life Strategies Decoded by Genome and Transcriptome Analyses of the Mutualistic Root Symbiont Piriformospora indica.</title>
        <authorList>
            <person name="Zuccaro A."/>
            <person name="Lahrmann U."/>
            <person name="Guldener U."/>
            <person name="Langen G."/>
            <person name="Pfiffi S."/>
            <person name="Biedenkopf D."/>
            <person name="Wong P."/>
            <person name="Samans B."/>
            <person name="Grimm C."/>
            <person name="Basiewicz M."/>
            <person name="Murat C."/>
            <person name="Martin F."/>
            <person name="Kogel K.H."/>
        </authorList>
    </citation>
    <scope>NUCLEOTIDE SEQUENCE [LARGE SCALE GENOMIC DNA]</scope>
    <source>
        <strain evidence="3 4">DSM 11827</strain>
    </source>
</reference>
<name>G4TRX8_SERID</name>
<evidence type="ECO:0000313" key="3">
    <source>
        <dbReference type="EMBL" id="CCA74071.1"/>
    </source>
</evidence>
<feature type="transmembrane region" description="Helical" evidence="2">
    <location>
        <begin position="20"/>
        <end position="39"/>
    </location>
</feature>
<dbReference type="HOGENOM" id="CLU_934197_0_0_1"/>
<dbReference type="InParanoid" id="G4TRX8"/>
<keyword evidence="2" id="KW-1133">Transmembrane helix</keyword>
<keyword evidence="2" id="KW-0812">Transmembrane</keyword>
<evidence type="ECO:0000313" key="4">
    <source>
        <dbReference type="Proteomes" id="UP000007148"/>
    </source>
</evidence>
<evidence type="ECO:0000256" key="2">
    <source>
        <dbReference type="SAM" id="Phobius"/>
    </source>
</evidence>
<evidence type="ECO:0000256" key="1">
    <source>
        <dbReference type="SAM" id="MobiDB-lite"/>
    </source>
</evidence>
<dbReference type="OrthoDB" id="3172524at2759"/>
<feature type="compositionally biased region" description="Polar residues" evidence="1">
    <location>
        <begin position="127"/>
        <end position="136"/>
    </location>
</feature>
<organism evidence="3 4">
    <name type="scientific">Serendipita indica (strain DSM 11827)</name>
    <name type="common">Root endophyte fungus</name>
    <name type="synonym">Piriformospora indica</name>
    <dbReference type="NCBI Taxonomy" id="1109443"/>
    <lineage>
        <taxon>Eukaryota</taxon>
        <taxon>Fungi</taxon>
        <taxon>Dikarya</taxon>
        <taxon>Basidiomycota</taxon>
        <taxon>Agaricomycotina</taxon>
        <taxon>Agaricomycetes</taxon>
        <taxon>Sebacinales</taxon>
        <taxon>Serendipitaceae</taxon>
        <taxon>Serendipita</taxon>
    </lineage>
</organism>
<proteinExistence type="predicted"/>
<protein>
    <submittedName>
        <fullName evidence="3">Uncharacterized protein</fullName>
    </submittedName>
</protein>
<feature type="compositionally biased region" description="Basic and acidic residues" evidence="1">
    <location>
        <begin position="167"/>
        <end position="180"/>
    </location>
</feature>